<reference evidence="1" key="1">
    <citation type="submission" date="2021-05" db="EMBL/GenBank/DDBJ databases">
        <authorList>
            <person name="Pietrasiak N."/>
            <person name="Ward R."/>
            <person name="Stajich J.E."/>
            <person name="Kurbessoian T."/>
        </authorList>
    </citation>
    <scope>NUCLEOTIDE SEQUENCE</scope>
    <source>
        <strain evidence="1">JT2-VF2</strain>
    </source>
</reference>
<name>A0A951Q1E4_9NOST</name>
<evidence type="ECO:0000313" key="1">
    <source>
        <dbReference type="EMBL" id="MBW4563984.1"/>
    </source>
</evidence>
<protein>
    <submittedName>
        <fullName evidence="1">Uncharacterized protein</fullName>
    </submittedName>
</protein>
<organism evidence="1 2">
    <name type="scientific">Mojavia pulchra JT2-VF2</name>
    <dbReference type="NCBI Taxonomy" id="287848"/>
    <lineage>
        <taxon>Bacteria</taxon>
        <taxon>Bacillati</taxon>
        <taxon>Cyanobacteriota</taxon>
        <taxon>Cyanophyceae</taxon>
        <taxon>Nostocales</taxon>
        <taxon>Nostocaceae</taxon>
    </lineage>
</organism>
<evidence type="ECO:0000313" key="2">
    <source>
        <dbReference type="Proteomes" id="UP000715781"/>
    </source>
</evidence>
<sequence>MRAIEAENEELKDILPKTYNRLENDLLFDLLKNFNKVELGTDLSGNAFGSSDVWRQEAELLRTFDLDV</sequence>
<dbReference type="Proteomes" id="UP000715781">
    <property type="component" value="Unassembled WGS sequence"/>
</dbReference>
<proteinExistence type="predicted"/>
<dbReference type="AlphaFoldDB" id="A0A951Q1E4"/>
<accession>A0A951Q1E4</accession>
<dbReference type="EMBL" id="JAHHHN010000017">
    <property type="protein sequence ID" value="MBW4563984.1"/>
    <property type="molecule type" value="Genomic_DNA"/>
</dbReference>
<reference evidence="1" key="2">
    <citation type="journal article" date="2022" name="Microbiol. Resour. Announc.">
        <title>Metagenome Sequencing to Explore Phylogenomics of Terrestrial Cyanobacteria.</title>
        <authorList>
            <person name="Ward R.D."/>
            <person name="Stajich J.E."/>
            <person name="Johansen J.R."/>
            <person name="Huntemann M."/>
            <person name="Clum A."/>
            <person name="Foster B."/>
            <person name="Foster B."/>
            <person name="Roux S."/>
            <person name="Palaniappan K."/>
            <person name="Varghese N."/>
            <person name="Mukherjee S."/>
            <person name="Reddy T.B.K."/>
            <person name="Daum C."/>
            <person name="Copeland A."/>
            <person name="Chen I.A."/>
            <person name="Ivanova N.N."/>
            <person name="Kyrpides N.C."/>
            <person name="Shapiro N."/>
            <person name="Eloe-Fadrosh E.A."/>
            <person name="Pietrasiak N."/>
        </authorList>
    </citation>
    <scope>NUCLEOTIDE SEQUENCE</scope>
    <source>
        <strain evidence="1">JT2-VF2</strain>
    </source>
</reference>
<gene>
    <name evidence="1" type="ORF">KME32_23150</name>
</gene>
<comment type="caution">
    <text evidence="1">The sequence shown here is derived from an EMBL/GenBank/DDBJ whole genome shotgun (WGS) entry which is preliminary data.</text>
</comment>